<reference evidence="1 2" key="1">
    <citation type="journal article" date="2016" name="Nat. Commun.">
        <title>Ectomycorrhizal ecology is imprinted in the genome of the dominant symbiotic fungus Cenococcum geophilum.</title>
        <authorList>
            <consortium name="DOE Joint Genome Institute"/>
            <person name="Peter M."/>
            <person name="Kohler A."/>
            <person name="Ohm R.A."/>
            <person name="Kuo A."/>
            <person name="Krutzmann J."/>
            <person name="Morin E."/>
            <person name="Arend M."/>
            <person name="Barry K.W."/>
            <person name="Binder M."/>
            <person name="Choi C."/>
            <person name="Clum A."/>
            <person name="Copeland A."/>
            <person name="Grisel N."/>
            <person name="Haridas S."/>
            <person name="Kipfer T."/>
            <person name="LaButti K."/>
            <person name="Lindquist E."/>
            <person name="Lipzen A."/>
            <person name="Maire R."/>
            <person name="Meier B."/>
            <person name="Mihaltcheva S."/>
            <person name="Molinier V."/>
            <person name="Murat C."/>
            <person name="Poggeler S."/>
            <person name="Quandt C.A."/>
            <person name="Sperisen C."/>
            <person name="Tritt A."/>
            <person name="Tisserant E."/>
            <person name="Crous P.W."/>
            <person name="Henrissat B."/>
            <person name="Nehls U."/>
            <person name="Egli S."/>
            <person name="Spatafora J.W."/>
            <person name="Grigoriev I.V."/>
            <person name="Martin F.M."/>
        </authorList>
    </citation>
    <scope>NUCLEOTIDE SEQUENCE [LARGE SCALE GENOMIC DNA]</scope>
    <source>
        <strain evidence="1 2">CBS 207.34</strain>
    </source>
</reference>
<accession>A0A8E2F919</accession>
<protein>
    <submittedName>
        <fullName evidence="1">Uncharacterized protein</fullName>
    </submittedName>
</protein>
<dbReference type="PANTHER" id="PTHR43975">
    <property type="entry name" value="ZGC:101858"/>
    <property type="match status" value="1"/>
</dbReference>
<keyword evidence="2" id="KW-1185">Reference proteome</keyword>
<dbReference type="Proteomes" id="UP000250140">
    <property type="component" value="Unassembled WGS sequence"/>
</dbReference>
<dbReference type="AlphaFoldDB" id="A0A8E2F919"/>
<dbReference type="InterPro" id="IPR002347">
    <property type="entry name" value="SDR_fam"/>
</dbReference>
<dbReference type="Pfam" id="PF00106">
    <property type="entry name" value="adh_short"/>
    <property type="match status" value="1"/>
</dbReference>
<dbReference type="Gene3D" id="3.40.50.720">
    <property type="entry name" value="NAD(P)-binding Rossmann-like Domain"/>
    <property type="match status" value="1"/>
</dbReference>
<dbReference type="SUPFAM" id="SSF51735">
    <property type="entry name" value="NAD(P)-binding Rossmann-fold domains"/>
    <property type="match status" value="1"/>
</dbReference>
<dbReference type="OrthoDB" id="1933717at2759"/>
<gene>
    <name evidence="1" type="ORF">AOQ84DRAFT_395440</name>
</gene>
<organism evidence="1 2">
    <name type="scientific">Glonium stellatum</name>
    <dbReference type="NCBI Taxonomy" id="574774"/>
    <lineage>
        <taxon>Eukaryota</taxon>
        <taxon>Fungi</taxon>
        <taxon>Dikarya</taxon>
        <taxon>Ascomycota</taxon>
        <taxon>Pezizomycotina</taxon>
        <taxon>Dothideomycetes</taxon>
        <taxon>Pleosporomycetidae</taxon>
        <taxon>Gloniales</taxon>
        <taxon>Gloniaceae</taxon>
        <taxon>Glonium</taxon>
    </lineage>
</organism>
<sequence length="171" mass="18774">MEKIAKAVGTWDVLILNAGFISAPAPISKAPLDEYWKNYETNVKSIVILAKAFFPTANSTRAAVLAVTGGALVLPPKQVIGLSGYLCSKLAQIKTLEFLAAENLNMFFSSVHPGMIETDIFLKSAKLPAHFMVWLSQPEAQFLNGRFAKAKEIEPTTQMTIGYEGWPFPHM</sequence>
<dbReference type="PANTHER" id="PTHR43975:SF2">
    <property type="entry name" value="EG:BACR7A4.14 PROTEIN-RELATED"/>
    <property type="match status" value="1"/>
</dbReference>
<proteinExistence type="predicted"/>
<evidence type="ECO:0000313" key="2">
    <source>
        <dbReference type="Proteomes" id="UP000250140"/>
    </source>
</evidence>
<dbReference type="EMBL" id="KV748828">
    <property type="protein sequence ID" value="OCL12820.1"/>
    <property type="molecule type" value="Genomic_DNA"/>
</dbReference>
<evidence type="ECO:0000313" key="1">
    <source>
        <dbReference type="EMBL" id="OCL12820.1"/>
    </source>
</evidence>
<dbReference type="InterPro" id="IPR036291">
    <property type="entry name" value="NAD(P)-bd_dom_sf"/>
</dbReference>
<name>A0A8E2F919_9PEZI</name>